<dbReference type="PANTHER" id="PTHR12048">
    <property type="entry name" value="CCAAT-BINDING FACTOR-RELATED"/>
    <property type="match status" value="1"/>
</dbReference>
<dbReference type="SUPFAM" id="SSF48371">
    <property type="entry name" value="ARM repeat"/>
    <property type="match status" value="1"/>
</dbReference>
<dbReference type="InterPro" id="IPR005612">
    <property type="entry name" value="CCAAT-binding_factor"/>
</dbReference>
<dbReference type="Proteomes" id="UP001153636">
    <property type="component" value="Chromosome 1"/>
</dbReference>
<feature type="domain" description="CCAAT-binding factor" evidence="12">
    <location>
        <begin position="380"/>
        <end position="624"/>
    </location>
</feature>
<keyword evidence="4" id="KW-0805">Transcription regulation</keyword>
<organism evidence="13 14">
    <name type="scientific">Psylliodes chrysocephalus</name>
    <dbReference type="NCBI Taxonomy" id="3402493"/>
    <lineage>
        <taxon>Eukaryota</taxon>
        <taxon>Metazoa</taxon>
        <taxon>Ecdysozoa</taxon>
        <taxon>Arthropoda</taxon>
        <taxon>Hexapoda</taxon>
        <taxon>Insecta</taxon>
        <taxon>Pterygota</taxon>
        <taxon>Neoptera</taxon>
        <taxon>Endopterygota</taxon>
        <taxon>Coleoptera</taxon>
        <taxon>Polyphaga</taxon>
        <taxon>Cucujiformia</taxon>
        <taxon>Chrysomeloidea</taxon>
        <taxon>Chrysomelidae</taxon>
        <taxon>Galerucinae</taxon>
        <taxon>Alticini</taxon>
        <taxon>Psylliodes</taxon>
    </lineage>
</organism>
<dbReference type="PANTHER" id="PTHR12048:SF0">
    <property type="entry name" value="CCAAT_ENHANCER-BINDING PROTEIN ZETA"/>
    <property type="match status" value="1"/>
</dbReference>
<evidence type="ECO:0000259" key="12">
    <source>
        <dbReference type="Pfam" id="PF03914"/>
    </source>
</evidence>
<dbReference type="InterPro" id="IPR040155">
    <property type="entry name" value="CEBPZ/Mak21-like"/>
</dbReference>
<keyword evidence="14" id="KW-1185">Reference proteome</keyword>
<evidence type="ECO:0000256" key="3">
    <source>
        <dbReference type="ARBA" id="ARBA00022553"/>
    </source>
</evidence>
<evidence type="ECO:0000313" key="13">
    <source>
        <dbReference type="EMBL" id="CAH1099748.1"/>
    </source>
</evidence>
<feature type="compositionally biased region" description="Acidic residues" evidence="11">
    <location>
        <begin position="782"/>
        <end position="836"/>
    </location>
</feature>
<comment type="subcellular location">
    <subcellularLocation>
        <location evidence="1">Nucleus</location>
    </subcellularLocation>
</comment>
<evidence type="ECO:0000256" key="6">
    <source>
        <dbReference type="ARBA" id="ARBA00023163"/>
    </source>
</evidence>
<keyword evidence="7" id="KW-0539">Nucleus</keyword>
<evidence type="ECO:0000256" key="9">
    <source>
        <dbReference type="ARBA" id="ARBA00058879"/>
    </source>
</evidence>
<keyword evidence="3" id="KW-0597">Phosphoprotein</keyword>
<dbReference type="GO" id="GO:0005634">
    <property type="term" value="C:nucleus"/>
    <property type="evidence" value="ECO:0007669"/>
    <property type="project" value="UniProtKB-SubCell"/>
</dbReference>
<comment type="similarity">
    <text evidence="2">Belongs to the CBF/MAK21 family.</text>
</comment>
<dbReference type="EMBL" id="OV651813">
    <property type="protein sequence ID" value="CAH1099748.1"/>
    <property type="molecule type" value="Genomic_DNA"/>
</dbReference>
<feature type="region of interest" description="Disordered" evidence="11">
    <location>
        <begin position="715"/>
        <end position="849"/>
    </location>
</feature>
<gene>
    <name evidence="13" type="ORF">PSYICH_LOCUS262</name>
</gene>
<evidence type="ECO:0000256" key="2">
    <source>
        <dbReference type="ARBA" id="ARBA00007797"/>
    </source>
</evidence>
<sequence length="942" mass="108257">MSISSNVHKVKMKIKKHYRPNNESKTNYIDDELENYEEPKKWYEEEQEDPKNVPQHTEQVLIDLKDEAKKCHDSEVLNYNTKASKTNSNLQWMKTVMSKGTLSDKIAAHTVMIQDNPIANLDTIRNLVNMVKVGKKKECTSVMETLTELFVSNLLISHRKLKSFHQRPLSALNELSSGNAVSRRKILSLWYFEDQLKEIYATFVLALNTVAHDTVDSNKDKAVTALYKLLIDNPEQEKNLLTYLVNKLGDPSQKIASKVIYCLTQLLFKHVNMQMVVLNEIEKLLFRPNIATRAQYYSLCFLSQYHLSHETSHVARKLIEVYFAFFKGCVKTGDVDSRMMSALLMGLNRAYPYAKMEFEKVQEHVDTMYRIVHMANFNISLHTLSLLYQVSDNGEGITDRFYGALYRKLFDPNLLSTTHRAMLLSLVYKALLKDKEVNRTKLFIKRLLQISQFAQPCFSCGILFLISQLLRKREGLHAIILKQSALSGFDDDDEGDEKYIDVKDEDDVKNEDDKFVAEIKEENDVEVKEEEEKNTNLVTNMMTASIEIKEEEDEDTKPDIQFLETSLNNSAGWYHCKNTGKTYKNKTKYNPLVRNPLYGGGEFCTYIELLNLKNHFHPTVSLFATNIINGESVAYNGDPLNDFTLIRFLDRFVFKNPKRSTESAGRDRTFGKRKLYRPRGVKSISVKSDSYAKENPKNIPVDELFVHTYLQQKYQEKDAPEADDSDLESVQSEEFEEMLDKLAGPKNDEDEDDDVDYLNEIGNSLKNVQEKKKKNNKKQDVDDASDIEDDSDDLSDDNADFSDDEDDLEMNDDDKELLGDLSEEDDEAIDFSDEEEPSSKQNKKLKNKGDIMSNFASAEEFATLLEDEGSSKVKPGGSNVFDNKDNAGVKQLAWEESRNRWLNNYNTTVGGGKNRHSKHKQSNFPNKRSKSKGGNQNKKNKR</sequence>
<reference evidence="13" key="1">
    <citation type="submission" date="2022-01" db="EMBL/GenBank/DDBJ databases">
        <authorList>
            <person name="King R."/>
        </authorList>
    </citation>
    <scope>NUCLEOTIDE SEQUENCE</scope>
</reference>
<proteinExistence type="inferred from homology"/>
<evidence type="ECO:0000256" key="10">
    <source>
        <dbReference type="ARBA" id="ARBA00073389"/>
    </source>
</evidence>
<evidence type="ECO:0000313" key="14">
    <source>
        <dbReference type="Proteomes" id="UP001153636"/>
    </source>
</evidence>
<keyword evidence="5" id="KW-0010">Activator</keyword>
<feature type="compositionally biased region" description="Basic residues" evidence="11">
    <location>
        <begin position="913"/>
        <end position="931"/>
    </location>
</feature>
<accession>A0A9P0CGP0</accession>
<evidence type="ECO:0000256" key="1">
    <source>
        <dbReference type="ARBA" id="ARBA00004123"/>
    </source>
</evidence>
<dbReference type="Pfam" id="PF03914">
    <property type="entry name" value="CBF"/>
    <property type="match status" value="1"/>
</dbReference>
<name>A0A9P0CGP0_9CUCU</name>
<comment type="function">
    <text evidence="9">Stimulates transcription from the HSP70 promoter.</text>
</comment>
<evidence type="ECO:0000256" key="8">
    <source>
        <dbReference type="ARBA" id="ARBA00031941"/>
    </source>
</evidence>
<feature type="compositionally biased region" description="Acidic residues" evidence="11">
    <location>
        <begin position="721"/>
        <end position="737"/>
    </location>
</feature>
<feature type="compositionally biased region" description="Low complexity" evidence="11">
    <location>
        <begin position="932"/>
        <end position="942"/>
    </location>
</feature>
<feature type="region of interest" description="Disordered" evidence="11">
    <location>
        <begin position="894"/>
        <end position="942"/>
    </location>
</feature>
<dbReference type="InterPro" id="IPR016024">
    <property type="entry name" value="ARM-type_fold"/>
</dbReference>
<protein>
    <recommendedName>
        <fullName evidence="10">CCAAT/enhancer-binding protein zeta</fullName>
    </recommendedName>
    <alternativeName>
        <fullName evidence="8">CCAAT-box-binding transcription factor</fullName>
    </alternativeName>
</protein>
<evidence type="ECO:0000256" key="7">
    <source>
        <dbReference type="ARBA" id="ARBA00023242"/>
    </source>
</evidence>
<dbReference type="AlphaFoldDB" id="A0A9P0CGP0"/>
<dbReference type="OrthoDB" id="28947at2759"/>
<evidence type="ECO:0000256" key="4">
    <source>
        <dbReference type="ARBA" id="ARBA00023015"/>
    </source>
</evidence>
<feature type="compositionally biased region" description="Acidic residues" evidence="11">
    <location>
        <begin position="748"/>
        <end position="757"/>
    </location>
</feature>
<evidence type="ECO:0000256" key="11">
    <source>
        <dbReference type="SAM" id="MobiDB-lite"/>
    </source>
</evidence>
<keyword evidence="6" id="KW-0804">Transcription</keyword>
<dbReference type="FunFam" id="1.25.10.10:FF:000805">
    <property type="entry name" value="Similar to transcription factor CBF/MAK21"/>
    <property type="match status" value="1"/>
</dbReference>
<evidence type="ECO:0000256" key="5">
    <source>
        <dbReference type="ARBA" id="ARBA00023159"/>
    </source>
</evidence>